<comment type="caution">
    <text evidence="2">The sequence shown here is derived from an EMBL/GenBank/DDBJ whole genome shotgun (WGS) entry which is preliminary data.</text>
</comment>
<feature type="region of interest" description="Disordered" evidence="1">
    <location>
        <begin position="138"/>
        <end position="192"/>
    </location>
</feature>
<dbReference type="Proteomes" id="UP000597762">
    <property type="component" value="Unassembled WGS sequence"/>
</dbReference>
<gene>
    <name evidence="2" type="ORF">SPHA_25833</name>
</gene>
<proteinExistence type="predicted"/>
<sequence length="192" mass="21211">MRLHELAKSLNRYFPTREIVMRFASSEDDSSDKTCKSDSDSLLFFNAGPDYSSTEPVETDAGDNDDDDANNERDQVGTNAEETGGPRQLLCRGIDEVIINGMPRHIRDFCLHQRFASSEDDSSDKTCKSDSDSLLFFNAGPDYSSTEPVETDAGDNDDDDANNERDQVGTNAEETGGPRQLLCRGIDEGNHL</sequence>
<keyword evidence="3" id="KW-1185">Reference proteome</keyword>
<dbReference type="EMBL" id="CAHIKZ030000981">
    <property type="protein sequence ID" value="CAE1247749.1"/>
    <property type="molecule type" value="Genomic_DNA"/>
</dbReference>
<name>A0A812BX90_ACAPH</name>
<evidence type="ECO:0000256" key="1">
    <source>
        <dbReference type="SAM" id="MobiDB-lite"/>
    </source>
</evidence>
<feature type="compositionally biased region" description="Acidic residues" evidence="1">
    <location>
        <begin position="57"/>
        <end position="69"/>
    </location>
</feature>
<accession>A0A812BX90</accession>
<feature type="compositionally biased region" description="Acidic residues" evidence="1">
    <location>
        <begin position="149"/>
        <end position="161"/>
    </location>
</feature>
<organism evidence="2 3">
    <name type="scientific">Acanthosepion pharaonis</name>
    <name type="common">Pharaoh cuttlefish</name>
    <name type="synonym">Sepia pharaonis</name>
    <dbReference type="NCBI Taxonomy" id="158019"/>
    <lineage>
        <taxon>Eukaryota</taxon>
        <taxon>Metazoa</taxon>
        <taxon>Spiralia</taxon>
        <taxon>Lophotrochozoa</taxon>
        <taxon>Mollusca</taxon>
        <taxon>Cephalopoda</taxon>
        <taxon>Coleoidea</taxon>
        <taxon>Decapodiformes</taxon>
        <taxon>Sepiida</taxon>
        <taxon>Sepiina</taxon>
        <taxon>Sepiidae</taxon>
        <taxon>Acanthosepion</taxon>
    </lineage>
</organism>
<evidence type="ECO:0000313" key="2">
    <source>
        <dbReference type="EMBL" id="CAE1247749.1"/>
    </source>
</evidence>
<feature type="region of interest" description="Disordered" evidence="1">
    <location>
        <begin position="46"/>
        <end position="87"/>
    </location>
</feature>
<protein>
    <submittedName>
        <fullName evidence="2">Uncharacterized protein</fullName>
    </submittedName>
</protein>
<dbReference type="AlphaFoldDB" id="A0A812BX90"/>
<reference evidence="2" key="1">
    <citation type="submission" date="2021-01" db="EMBL/GenBank/DDBJ databases">
        <authorList>
            <person name="Li R."/>
            <person name="Bekaert M."/>
        </authorList>
    </citation>
    <scope>NUCLEOTIDE SEQUENCE</scope>
    <source>
        <strain evidence="2">Farmed</strain>
    </source>
</reference>
<evidence type="ECO:0000313" key="3">
    <source>
        <dbReference type="Proteomes" id="UP000597762"/>
    </source>
</evidence>